<dbReference type="GO" id="GO:0042840">
    <property type="term" value="P:D-glucuronate catabolic process"/>
    <property type="evidence" value="ECO:0007669"/>
    <property type="project" value="TreeGrafter"/>
</dbReference>
<proteinExistence type="inferred from homology"/>
<dbReference type="InterPro" id="IPR014710">
    <property type="entry name" value="RmlC-like_jellyroll"/>
</dbReference>
<evidence type="ECO:0000313" key="8">
    <source>
        <dbReference type="Proteomes" id="UP000810292"/>
    </source>
</evidence>
<dbReference type="EC" id="5.3.1.17" evidence="6"/>
<evidence type="ECO:0000256" key="6">
    <source>
        <dbReference type="HAMAP-Rule" id="MF_00687"/>
    </source>
</evidence>
<dbReference type="InterPro" id="IPR027449">
    <property type="entry name" value="KduI_N"/>
</dbReference>
<dbReference type="Gene3D" id="2.60.120.10">
    <property type="entry name" value="Jelly Rolls"/>
    <property type="match status" value="1"/>
</dbReference>
<dbReference type="Proteomes" id="UP000810292">
    <property type="component" value="Unassembled WGS sequence"/>
</dbReference>
<comment type="catalytic activity">
    <reaction evidence="1 6">
        <text>5-dehydro-4-deoxy-D-glucuronate = 3-deoxy-D-glycero-2,5-hexodiulosonate</text>
        <dbReference type="Rhea" id="RHEA:23896"/>
        <dbReference type="ChEBI" id="CHEBI:17117"/>
        <dbReference type="ChEBI" id="CHEBI:29071"/>
        <dbReference type="EC" id="5.3.1.17"/>
    </reaction>
</comment>
<feature type="binding site" evidence="6">
    <location>
        <position position="247"/>
    </location>
    <ligand>
        <name>Zn(2+)</name>
        <dbReference type="ChEBI" id="CHEBI:29105"/>
    </ligand>
</feature>
<dbReference type="Pfam" id="PF04962">
    <property type="entry name" value="KduI"/>
    <property type="match status" value="1"/>
</dbReference>
<evidence type="ECO:0000256" key="1">
    <source>
        <dbReference type="ARBA" id="ARBA00000552"/>
    </source>
</evidence>
<dbReference type="GO" id="GO:0008697">
    <property type="term" value="F:4-deoxy-L-threo-5-hexosulose-uronate ketol-isomerase activity"/>
    <property type="evidence" value="ECO:0007669"/>
    <property type="project" value="UniProtKB-UniRule"/>
</dbReference>
<comment type="cofactor">
    <cofactor evidence="6">
        <name>Zn(2+)</name>
        <dbReference type="ChEBI" id="CHEBI:29105"/>
    </cofactor>
    <text evidence="6">Binds 1 zinc ion per subunit.</text>
</comment>
<dbReference type="SUPFAM" id="SSF51182">
    <property type="entry name" value="RmlC-like cupins"/>
    <property type="match status" value="1"/>
</dbReference>
<dbReference type="InterPro" id="IPR011051">
    <property type="entry name" value="RmlC_Cupin_sf"/>
</dbReference>
<reference evidence="7" key="2">
    <citation type="journal article" date="2021" name="PeerJ">
        <title>Extensive microbial diversity within the chicken gut microbiome revealed by metagenomics and culture.</title>
        <authorList>
            <person name="Gilroy R."/>
            <person name="Ravi A."/>
            <person name="Getino M."/>
            <person name="Pursley I."/>
            <person name="Horton D.L."/>
            <person name="Alikhan N.F."/>
            <person name="Baker D."/>
            <person name="Gharbi K."/>
            <person name="Hall N."/>
            <person name="Watson M."/>
            <person name="Adriaenssens E.M."/>
            <person name="Foster-Nyarko E."/>
            <person name="Jarju S."/>
            <person name="Secka A."/>
            <person name="Antonio M."/>
            <person name="Oren A."/>
            <person name="Chaudhuri R.R."/>
            <person name="La Ragione R."/>
            <person name="Hildebrand F."/>
            <person name="Pallen M.J."/>
        </authorList>
    </citation>
    <scope>NUCLEOTIDE SEQUENCE</scope>
    <source>
        <strain evidence="7">14700</strain>
    </source>
</reference>
<dbReference type="HAMAP" id="MF_00687">
    <property type="entry name" value="KduI"/>
    <property type="match status" value="1"/>
</dbReference>
<comment type="similarity">
    <text evidence="2 6">Belongs to the KduI family.</text>
</comment>
<comment type="caution">
    <text evidence="7">The sequence shown here is derived from an EMBL/GenBank/DDBJ whole genome shotgun (WGS) entry which is preliminary data.</text>
</comment>
<evidence type="ECO:0000256" key="3">
    <source>
        <dbReference type="ARBA" id="ARBA00022723"/>
    </source>
</evidence>
<evidence type="ECO:0000256" key="2">
    <source>
        <dbReference type="ARBA" id="ARBA00008086"/>
    </source>
</evidence>
<dbReference type="PIRSF" id="PIRSF006625">
    <property type="entry name" value="KduI"/>
    <property type="match status" value="1"/>
</dbReference>
<evidence type="ECO:0000313" key="7">
    <source>
        <dbReference type="EMBL" id="MBO8469307.1"/>
    </source>
</evidence>
<sequence length="281" mass="32153">MDIRYSTGKEPFKRMNTDELREEFLITDIFRPDDVTAVYSHVDRIVTMGAMPVKETISIDKNIDCWKNFGVHYLLERRELGAINIGGKGTLTADGTAYEMDHFDGIYIPMGTKEVTFSSADPANPAKFYMCTTPAHRPYPVKLIPLKDAIHKHLGSQTTSNERTINQYIHPDVLDTCQLSMGLTHLEPGSVWNTMPAHTHERRMEVYFYFEIPEDNVVFHFMGEPSETRHIIMHNEEAVINPAWSIHSGCGTSNYTFIWAMAGENRAYDDQDVLKTDKDLR</sequence>
<dbReference type="EMBL" id="JADIMF010000092">
    <property type="protein sequence ID" value="MBO8469307.1"/>
    <property type="molecule type" value="Genomic_DNA"/>
</dbReference>
<keyword evidence="5 6" id="KW-0413">Isomerase</keyword>
<dbReference type="CDD" id="cd20294">
    <property type="entry name" value="cupin_KduI_N"/>
    <property type="match status" value="1"/>
</dbReference>
<feature type="binding site" evidence="6">
    <location>
        <position position="198"/>
    </location>
    <ligand>
        <name>Zn(2+)</name>
        <dbReference type="ChEBI" id="CHEBI:29105"/>
    </ligand>
</feature>
<keyword evidence="4 6" id="KW-0862">Zinc</keyword>
<dbReference type="CDD" id="cd20491">
    <property type="entry name" value="cupin_KduI_C"/>
    <property type="match status" value="1"/>
</dbReference>
<evidence type="ECO:0000256" key="5">
    <source>
        <dbReference type="ARBA" id="ARBA00023235"/>
    </source>
</evidence>
<dbReference type="PANTHER" id="PTHR38461:SF1">
    <property type="entry name" value="4-DEOXY-L-THREO-5-HEXOSULOSE-URONATE KETOL-ISOMERASE"/>
    <property type="match status" value="1"/>
</dbReference>
<dbReference type="PANTHER" id="PTHR38461">
    <property type="entry name" value="4-DEOXY-L-THREO-5-HEXOSULOSE-URONATE KETOL-ISOMERASE"/>
    <property type="match status" value="1"/>
</dbReference>
<gene>
    <name evidence="6 7" type="primary">kduI</name>
    <name evidence="7" type="ORF">IAA72_05940</name>
</gene>
<comment type="pathway">
    <text evidence="6">Glycan metabolism; pectin degradation; 2-dehydro-3-deoxy-D-gluconate from pectin: step 4/5.</text>
</comment>
<evidence type="ECO:0000256" key="4">
    <source>
        <dbReference type="ARBA" id="ARBA00022833"/>
    </source>
</evidence>
<comment type="function">
    <text evidence="6">Catalyzes the isomerization of 5-dehydro-4-deoxy-D-glucuronate to 3-deoxy-D-glycero-2,5-hexodiulosonate.</text>
</comment>
<accession>A0A9D9ND17</accession>
<organism evidence="7 8">
    <name type="scientific">Candidatus Ornithospirochaeta stercoravium</name>
    <dbReference type="NCBI Taxonomy" id="2840897"/>
    <lineage>
        <taxon>Bacteria</taxon>
        <taxon>Pseudomonadati</taxon>
        <taxon>Spirochaetota</taxon>
        <taxon>Spirochaetia</taxon>
        <taxon>Spirochaetales</taxon>
        <taxon>Spirochaetaceae</taxon>
        <taxon>Spirochaetaceae incertae sedis</taxon>
        <taxon>Candidatus Ornithospirochaeta</taxon>
    </lineage>
</organism>
<dbReference type="Gene3D" id="2.60.120.520">
    <property type="entry name" value="pectin degrading enzyme 5-keto 4- deoxyuronate isomerase, domain 1"/>
    <property type="match status" value="1"/>
</dbReference>
<dbReference type="GO" id="GO:0045490">
    <property type="term" value="P:pectin catabolic process"/>
    <property type="evidence" value="ECO:0007669"/>
    <property type="project" value="UniProtKB-UniRule"/>
</dbReference>
<feature type="binding site" evidence="6">
    <location>
        <position position="205"/>
    </location>
    <ligand>
        <name>Zn(2+)</name>
        <dbReference type="ChEBI" id="CHEBI:29105"/>
    </ligand>
</feature>
<protein>
    <recommendedName>
        <fullName evidence="6">4-deoxy-L-threo-5-hexosulose-uronate ketol-isomerase</fullName>
        <ecNumber evidence="6">5.3.1.17</ecNumber>
    </recommendedName>
    <alternativeName>
        <fullName evidence="6">5-keto-4-deoxyuronate isomerase</fullName>
    </alternativeName>
    <alternativeName>
        <fullName evidence="6">DKI isomerase</fullName>
    </alternativeName>
</protein>
<keyword evidence="3 6" id="KW-0479">Metal-binding</keyword>
<dbReference type="AlphaFoldDB" id="A0A9D9ND17"/>
<dbReference type="GO" id="GO:0019698">
    <property type="term" value="P:D-galacturonate catabolic process"/>
    <property type="evidence" value="ECO:0007669"/>
    <property type="project" value="TreeGrafter"/>
</dbReference>
<dbReference type="InterPro" id="IPR021120">
    <property type="entry name" value="KduI/IolB_isomerase"/>
</dbReference>
<dbReference type="GO" id="GO:0008270">
    <property type="term" value="F:zinc ion binding"/>
    <property type="evidence" value="ECO:0007669"/>
    <property type="project" value="UniProtKB-UniRule"/>
</dbReference>
<feature type="binding site" evidence="6">
    <location>
        <position position="200"/>
    </location>
    <ligand>
        <name>Zn(2+)</name>
        <dbReference type="ChEBI" id="CHEBI:29105"/>
    </ligand>
</feature>
<reference evidence="7" key="1">
    <citation type="submission" date="2020-10" db="EMBL/GenBank/DDBJ databases">
        <authorList>
            <person name="Gilroy R."/>
        </authorList>
    </citation>
    <scope>NUCLEOTIDE SEQUENCE</scope>
    <source>
        <strain evidence="7">14700</strain>
    </source>
</reference>
<dbReference type="NCBIfam" id="NF002091">
    <property type="entry name" value="PRK00924.1"/>
    <property type="match status" value="1"/>
</dbReference>
<name>A0A9D9ND17_9SPIO</name>
<dbReference type="InterPro" id="IPR007045">
    <property type="entry name" value="KduI"/>
</dbReference>